<keyword evidence="3" id="KW-0677">Repeat</keyword>
<keyword evidence="2" id="KW-0963">Cytoplasm</keyword>
<accession>X0YGC0</accession>
<dbReference type="InterPro" id="IPR051476">
    <property type="entry name" value="Bac_ResReg_Asp_Phosphatase"/>
</dbReference>
<dbReference type="Pfam" id="PF13424">
    <property type="entry name" value="TPR_12"/>
    <property type="match status" value="1"/>
</dbReference>
<reference evidence="5" key="1">
    <citation type="journal article" date="2014" name="Front. Microbiol.">
        <title>High frequency of phylogenetically diverse reductive dehalogenase-homologous genes in deep subseafloor sedimentary metagenomes.</title>
        <authorList>
            <person name="Kawai M."/>
            <person name="Futagami T."/>
            <person name="Toyoda A."/>
            <person name="Takaki Y."/>
            <person name="Nishi S."/>
            <person name="Hori S."/>
            <person name="Arai W."/>
            <person name="Tsubouchi T."/>
            <person name="Morono Y."/>
            <person name="Uchiyama I."/>
            <person name="Ito T."/>
            <person name="Fujiyama A."/>
            <person name="Inagaki F."/>
            <person name="Takami H."/>
        </authorList>
    </citation>
    <scope>NUCLEOTIDE SEQUENCE</scope>
    <source>
        <strain evidence="5">Expedition CK06-06</strain>
    </source>
</reference>
<feature type="non-terminal residue" evidence="5">
    <location>
        <position position="1"/>
    </location>
</feature>
<dbReference type="SUPFAM" id="SSF48452">
    <property type="entry name" value="TPR-like"/>
    <property type="match status" value="1"/>
</dbReference>
<evidence type="ECO:0000256" key="2">
    <source>
        <dbReference type="ARBA" id="ARBA00022490"/>
    </source>
</evidence>
<dbReference type="SMART" id="SM00028">
    <property type="entry name" value="TPR"/>
    <property type="match status" value="3"/>
</dbReference>
<dbReference type="PROSITE" id="PS50005">
    <property type="entry name" value="TPR"/>
    <property type="match status" value="1"/>
</dbReference>
<proteinExistence type="predicted"/>
<dbReference type="PANTHER" id="PTHR46630:SF1">
    <property type="entry name" value="TETRATRICOPEPTIDE REPEAT PROTEIN 29"/>
    <property type="match status" value="1"/>
</dbReference>
<evidence type="ECO:0000256" key="4">
    <source>
        <dbReference type="ARBA" id="ARBA00022803"/>
    </source>
</evidence>
<dbReference type="GO" id="GO:0005737">
    <property type="term" value="C:cytoplasm"/>
    <property type="evidence" value="ECO:0007669"/>
    <property type="project" value="UniProtKB-SubCell"/>
</dbReference>
<evidence type="ECO:0000313" key="5">
    <source>
        <dbReference type="EMBL" id="GAG55024.1"/>
    </source>
</evidence>
<dbReference type="PANTHER" id="PTHR46630">
    <property type="entry name" value="TETRATRICOPEPTIDE REPEAT PROTEIN 29"/>
    <property type="match status" value="1"/>
</dbReference>
<dbReference type="Gene3D" id="1.25.40.10">
    <property type="entry name" value="Tetratricopeptide repeat domain"/>
    <property type="match status" value="2"/>
</dbReference>
<comment type="caution">
    <text evidence="5">The sequence shown here is derived from an EMBL/GenBank/DDBJ whole genome shotgun (WGS) entry which is preliminary data.</text>
</comment>
<gene>
    <name evidence="5" type="ORF">S01H4_11422</name>
</gene>
<keyword evidence="4" id="KW-0802">TPR repeat</keyword>
<dbReference type="InterPro" id="IPR019734">
    <property type="entry name" value="TPR_rpt"/>
</dbReference>
<dbReference type="EMBL" id="BART01004609">
    <property type="protein sequence ID" value="GAG55024.1"/>
    <property type="molecule type" value="Genomic_DNA"/>
</dbReference>
<evidence type="ECO:0000256" key="3">
    <source>
        <dbReference type="ARBA" id="ARBA00022737"/>
    </source>
</evidence>
<dbReference type="AlphaFoldDB" id="X0YGC0"/>
<name>X0YGC0_9ZZZZ</name>
<sequence length="209" mass="23407">SFVGWNLSIAYTWKGDAARAVEYGELSIQKAPTHADKAWAQRSLGWAWCRSGDTTRGIELLTLVLAILRDGRFITGEIPLTCFLGEGYWLAGEDEKARQTLEEGLEMAERCGARYYIGFAQRLLGEIALKTNPTQAAPHFKKSISILREIKAENELAMAYAGYGRLHKKQGKIARAREYLTKALETFERLGTLIEPDKVKEELAELPKG</sequence>
<organism evidence="5">
    <name type="scientific">marine sediment metagenome</name>
    <dbReference type="NCBI Taxonomy" id="412755"/>
    <lineage>
        <taxon>unclassified sequences</taxon>
        <taxon>metagenomes</taxon>
        <taxon>ecological metagenomes</taxon>
    </lineage>
</organism>
<comment type="subcellular location">
    <subcellularLocation>
        <location evidence="1">Cytoplasm</location>
    </subcellularLocation>
</comment>
<dbReference type="InterPro" id="IPR011990">
    <property type="entry name" value="TPR-like_helical_dom_sf"/>
</dbReference>
<protein>
    <submittedName>
        <fullName evidence="5">Uncharacterized protein</fullName>
    </submittedName>
</protein>
<evidence type="ECO:0000256" key="1">
    <source>
        <dbReference type="ARBA" id="ARBA00004496"/>
    </source>
</evidence>